<evidence type="ECO:0000313" key="6">
    <source>
        <dbReference type="WBParaSite" id="TCONS_00006516.p1"/>
    </source>
</evidence>
<dbReference type="AlphaFoldDB" id="A0A0K0DYF7"/>
<dbReference type="CDD" id="cd06558">
    <property type="entry name" value="crotonase-like"/>
    <property type="match status" value="1"/>
</dbReference>
<dbReference type="PANTHER" id="PTHR43684:SF1">
    <property type="entry name" value="ENOYL-COA DELTA ISOMERASE 2"/>
    <property type="match status" value="1"/>
</dbReference>
<dbReference type="GO" id="GO:0004165">
    <property type="term" value="F:delta(3)-delta(2)-enoyl-CoA isomerase activity"/>
    <property type="evidence" value="ECO:0007669"/>
    <property type="project" value="UniProtKB-ARBA"/>
</dbReference>
<keyword evidence="3" id="KW-0413">Isomerase</keyword>
<dbReference type="InterPro" id="IPR029045">
    <property type="entry name" value="ClpP/crotonase-like_dom_sf"/>
</dbReference>
<dbReference type="Pfam" id="PF00378">
    <property type="entry name" value="ECH_1"/>
    <property type="match status" value="1"/>
</dbReference>
<name>A0A0K0DYF7_STRER</name>
<keyword evidence="2" id="KW-0576">Peroxisome</keyword>
<dbReference type="InterPro" id="IPR001753">
    <property type="entry name" value="Enoyl-CoA_hydra/iso"/>
</dbReference>
<dbReference type="GO" id="GO:0005777">
    <property type="term" value="C:peroxisome"/>
    <property type="evidence" value="ECO:0007669"/>
    <property type="project" value="UniProtKB-SubCell"/>
</dbReference>
<keyword evidence="4" id="KW-1185">Reference proteome</keyword>
<sequence length="282" mass="32939">MLKLQKSNFLKIKLFMKCDAMYYSSDFKKYKFIEIEKKDNIYKINFNKVETFNSICFEFLREISEAVRDSNECKDTKYTVLTGKGKYFTSGMDLKQFLEWKTEGIIANQESIKKDLAEFVNCFLYHDKPLIGALNGPAIGGGVAMTNFFDYKIVSEDTYFLLPFVKFGITPTDLISYTLPNTIGILKANEMLLLGKSLTAKEAYDLKLINEIVKKENLWESVIKVTNRFNKFKVENIKAVKNVSKYHDRQILEDWSRREIESFVECLCRPEFYKSIIKKENV</sequence>
<dbReference type="WBParaSite" id="TCONS_00006516.p1">
    <property type="protein sequence ID" value="TCONS_00006516.p1"/>
    <property type="gene ID" value="XLOC_004658"/>
</dbReference>
<dbReference type="Gene3D" id="3.90.226.10">
    <property type="entry name" value="2-enoyl-CoA Hydratase, Chain A, domain 1"/>
    <property type="match status" value="1"/>
</dbReference>
<dbReference type="WBParaSite" id="SSTP_0000227200.1">
    <property type="protein sequence ID" value="SSTP_0000227200.1"/>
    <property type="gene ID" value="SSTP_0000227200"/>
</dbReference>
<evidence type="ECO:0000256" key="2">
    <source>
        <dbReference type="ARBA" id="ARBA00023140"/>
    </source>
</evidence>
<evidence type="ECO:0000313" key="4">
    <source>
        <dbReference type="Proteomes" id="UP000035681"/>
    </source>
</evidence>
<evidence type="ECO:0000256" key="3">
    <source>
        <dbReference type="ARBA" id="ARBA00023235"/>
    </source>
</evidence>
<protein>
    <submittedName>
        <fullName evidence="6">3-hydroxyisobutyryl-coenzyme A hydrolase</fullName>
    </submittedName>
    <submittedName>
        <fullName evidence="5">ClpP/crotonase</fullName>
    </submittedName>
</protein>
<dbReference type="Proteomes" id="UP000035681">
    <property type="component" value="Unplaced"/>
</dbReference>
<evidence type="ECO:0000256" key="1">
    <source>
        <dbReference type="ARBA" id="ARBA00004275"/>
    </source>
</evidence>
<accession>A0A0K0DYF7</accession>
<dbReference type="STRING" id="6248.A0A0K0DYF7"/>
<dbReference type="SUPFAM" id="SSF52096">
    <property type="entry name" value="ClpP/crotonase"/>
    <property type="match status" value="1"/>
</dbReference>
<reference evidence="5" key="1">
    <citation type="submission" date="2015-08" db="UniProtKB">
        <authorList>
            <consortium name="WormBaseParasite"/>
        </authorList>
    </citation>
    <scope>IDENTIFICATION</scope>
</reference>
<proteinExistence type="predicted"/>
<organism evidence="5">
    <name type="scientific">Strongyloides stercoralis</name>
    <name type="common">Threadworm</name>
    <dbReference type="NCBI Taxonomy" id="6248"/>
    <lineage>
        <taxon>Eukaryota</taxon>
        <taxon>Metazoa</taxon>
        <taxon>Ecdysozoa</taxon>
        <taxon>Nematoda</taxon>
        <taxon>Chromadorea</taxon>
        <taxon>Rhabditida</taxon>
        <taxon>Tylenchina</taxon>
        <taxon>Panagrolaimomorpha</taxon>
        <taxon>Strongyloidoidea</taxon>
        <taxon>Strongyloididae</taxon>
        <taxon>Strongyloides</taxon>
    </lineage>
</organism>
<evidence type="ECO:0000313" key="5">
    <source>
        <dbReference type="WBParaSite" id="SSTP_0000227200.1"/>
    </source>
</evidence>
<comment type="subcellular location">
    <subcellularLocation>
        <location evidence="1">Peroxisome</location>
    </subcellularLocation>
</comment>
<dbReference type="PANTHER" id="PTHR43684">
    <property type="match status" value="1"/>
</dbReference>
<dbReference type="InterPro" id="IPR051053">
    <property type="entry name" value="ECH/Chromodomain_protein"/>
</dbReference>